<sequence>MLLNLCSSVCRNMKEGCREQGLFHWSNGGVRERRRRDKREEDIGSEGDEDVGGTDTFRCVFIHSFLLNCLQLFSHSLSLSLHCSANEVSNLTFSLYKCH</sequence>
<dbReference type="Proteomes" id="UP001055879">
    <property type="component" value="Linkage Group LG10"/>
</dbReference>
<gene>
    <name evidence="1" type="ORF">L6452_31277</name>
</gene>
<reference evidence="2" key="1">
    <citation type="journal article" date="2022" name="Mol. Ecol. Resour.">
        <title>The genomes of chicory, endive, great burdock and yacon provide insights into Asteraceae palaeo-polyploidization history and plant inulin production.</title>
        <authorList>
            <person name="Fan W."/>
            <person name="Wang S."/>
            <person name="Wang H."/>
            <person name="Wang A."/>
            <person name="Jiang F."/>
            <person name="Liu H."/>
            <person name="Zhao H."/>
            <person name="Xu D."/>
            <person name="Zhang Y."/>
        </authorList>
    </citation>
    <scope>NUCLEOTIDE SEQUENCE [LARGE SCALE GENOMIC DNA]</scope>
    <source>
        <strain evidence="2">cv. Niubang</strain>
    </source>
</reference>
<evidence type="ECO:0000313" key="2">
    <source>
        <dbReference type="Proteomes" id="UP001055879"/>
    </source>
</evidence>
<name>A0ACB8ZKG6_ARCLA</name>
<proteinExistence type="predicted"/>
<evidence type="ECO:0000313" key="1">
    <source>
        <dbReference type="EMBL" id="KAI3698165.1"/>
    </source>
</evidence>
<accession>A0ACB8ZKG6</accession>
<keyword evidence="2" id="KW-1185">Reference proteome</keyword>
<reference evidence="1 2" key="2">
    <citation type="journal article" date="2022" name="Mol. Ecol. Resour.">
        <title>The genomes of chicory, endive, great burdock and yacon provide insights into Asteraceae paleo-polyploidization history and plant inulin production.</title>
        <authorList>
            <person name="Fan W."/>
            <person name="Wang S."/>
            <person name="Wang H."/>
            <person name="Wang A."/>
            <person name="Jiang F."/>
            <person name="Liu H."/>
            <person name="Zhao H."/>
            <person name="Xu D."/>
            <person name="Zhang Y."/>
        </authorList>
    </citation>
    <scope>NUCLEOTIDE SEQUENCE [LARGE SCALE GENOMIC DNA]</scope>
    <source>
        <strain evidence="2">cv. Niubang</strain>
    </source>
</reference>
<comment type="caution">
    <text evidence="1">The sequence shown here is derived from an EMBL/GenBank/DDBJ whole genome shotgun (WGS) entry which is preliminary data.</text>
</comment>
<dbReference type="EMBL" id="CM042056">
    <property type="protein sequence ID" value="KAI3698165.1"/>
    <property type="molecule type" value="Genomic_DNA"/>
</dbReference>
<protein>
    <submittedName>
        <fullName evidence="1">Uncharacterized protein</fullName>
    </submittedName>
</protein>
<organism evidence="1 2">
    <name type="scientific">Arctium lappa</name>
    <name type="common">Greater burdock</name>
    <name type="synonym">Lappa major</name>
    <dbReference type="NCBI Taxonomy" id="4217"/>
    <lineage>
        <taxon>Eukaryota</taxon>
        <taxon>Viridiplantae</taxon>
        <taxon>Streptophyta</taxon>
        <taxon>Embryophyta</taxon>
        <taxon>Tracheophyta</taxon>
        <taxon>Spermatophyta</taxon>
        <taxon>Magnoliopsida</taxon>
        <taxon>eudicotyledons</taxon>
        <taxon>Gunneridae</taxon>
        <taxon>Pentapetalae</taxon>
        <taxon>asterids</taxon>
        <taxon>campanulids</taxon>
        <taxon>Asterales</taxon>
        <taxon>Asteraceae</taxon>
        <taxon>Carduoideae</taxon>
        <taxon>Cardueae</taxon>
        <taxon>Arctiinae</taxon>
        <taxon>Arctium</taxon>
    </lineage>
</organism>